<feature type="domain" description="BURP" evidence="2">
    <location>
        <begin position="91"/>
        <end position="313"/>
    </location>
</feature>
<organism evidence="3 4">
    <name type="scientific">Striga hermonthica</name>
    <name type="common">Purple witchweed</name>
    <name type="synonym">Buchnera hermonthica</name>
    <dbReference type="NCBI Taxonomy" id="68872"/>
    <lineage>
        <taxon>Eukaryota</taxon>
        <taxon>Viridiplantae</taxon>
        <taxon>Streptophyta</taxon>
        <taxon>Embryophyta</taxon>
        <taxon>Tracheophyta</taxon>
        <taxon>Spermatophyta</taxon>
        <taxon>Magnoliopsida</taxon>
        <taxon>eudicotyledons</taxon>
        <taxon>Gunneridae</taxon>
        <taxon>Pentapetalae</taxon>
        <taxon>asterids</taxon>
        <taxon>lamiids</taxon>
        <taxon>Lamiales</taxon>
        <taxon>Orobanchaceae</taxon>
        <taxon>Buchnereae</taxon>
        <taxon>Striga</taxon>
    </lineage>
</organism>
<dbReference type="AlphaFoldDB" id="A0A9N7NN26"/>
<keyword evidence="4" id="KW-1185">Reference proteome</keyword>
<evidence type="ECO:0000313" key="3">
    <source>
        <dbReference type="EMBL" id="CAA0839064.1"/>
    </source>
</evidence>
<dbReference type="InterPro" id="IPR004873">
    <property type="entry name" value="BURP_dom"/>
</dbReference>
<protein>
    <submittedName>
        <fullName evidence="3">Dehydration-responsive protein RD22</fullName>
    </submittedName>
</protein>
<comment type="caution">
    <text evidence="3">The sequence shown here is derived from an EMBL/GenBank/DDBJ whole genome shotgun (WGS) entry which is preliminary data.</text>
</comment>
<dbReference type="EMBL" id="CACSLK010031421">
    <property type="protein sequence ID" value="CAA0839064.1"/>
    <property type="molecule type" value="Genomic_DNA"/>
</dbReference>
<dbReference type="OrthoDB" id="598161at2759"/>
<evidence type="ECO:0000313" key="4">
    <source>
        <dbReference type="Proteomes" id="UP001153555"/>
    </source>
</evidence>
<evidence type="ECO:0000256" key="1">
    <source>
        <dbReference type="SAM" id="SignalP"/>
    </source>
</evidence>
<accession>A0A9N7NN26</accession>
<dbReference type="PROSITE" id="PS51277">
    <property type="entry name" value="BURP"/>
    <property type="match status" value="1"/>
</dbReference>
<feature type="chain" id="PRO_5040375170" evidence="1">
    <location>
        <begin position="18"/>
        <end position="314"/>
    </location>
</feature>
<keyword evidence="1" id="KW-0732">Signal</keyword>
<dbReference type="InterPro" id="IPR044816">
    <property type="entry name" value="BURP"/>
</dbReference>
<gene>
    <name evidence="3" type="ORF">SHERM_05635</name>
</gene>
<dbReference type="Pfam" id="PF03181">
    <property type="entry name" value="BURP"/>
    <property type="match status" value="1"/>
</dbReference>
<reference evidence="3" key="1">
    <citation type="submission" date="2019-12" db="EMBL/GenBank/DDBJ databases">
        <authorList>
            <person name="Scholes J."/>
        </authorList>
    </citation>
    <scope>NUCLEOTIDE SEQUENCE</scope>
</reference>
<dbReference type="PANTHER" id="PTHR31236:SF2">
    <property type="entry name" value="BURP DOMAIN PROTEIN RD22"/>
    <property type="match status" value="1"/>
</dbReference>
<dbReference type="PANTHER" id="PTHR31236">
    <property type="entry name" value="BURP DOMAIN PROTEIN USPL1-LIKE"/>
    <property type="match status" value="1"/>
</dbReference>
<proteinExistence type="predicted"/>
<dbReference type="Proteomes" id="UP001153555">
    <property type="component" value="Unassembled WGS sequence"/>
</dbReference>
<sequence>MELYSLSFLTMLSLIIAAPALPAPAAEDNMSPLDYWKSKLPYNTTAALSDLLYGPTSDWLDNITIRYAQYSKYNPKSGHPHDIKTAATAFFFLEDDLRHAVGRTFRLKFGKSTAGAKFLPRRIADGIPFSAPHVLNLFNMDPRSDPAREINTTINDCRDPRPVKGEKIQCVTSLEGMIDFTTSQLGKHVTAVWTNGTSIGSVKEFKVSGVKSVLSGSSGGGRKILVVCHRRYFPYGVFQCHRILDTVAYEVTLEDEPAGGVNGTRVDAVATCHRDTSGWNPSYVAFQSLRNEKPGGNPICHFLRFGDIAWMPTV</sequence>
<evidence type="ECO:0000259" key="2">
    <source>
        <dbReference type="PROSITE" id="PS51277"/>
    </source>
</evidence>
<feature type="signal peptide" evidence="1">
    <location>
        <begin position="1"/>
        <end position="17"/>
    </location>
</feature>
<dbReference type="SMART" id="SM01045">
    <property type="entry name" value="BURP"/>
    <property type="match status" value="1"/>
</dbReference>
<name>A0A9N7NN26_STRHE</name>